<feature type="transmembrane region" description="Helical" evidence="7">
    <location>
        <begin position="38"/>
        <end position="58"/>
    </location>
</feature>
<dbReference type="CDD" id="cd13127">
    <property type="entry name" value="MATE_tuaB_like"/>
    <property type="match status" value="1"/>
</dbReference>
<comment type="caution">
    <text evidence="8">The sequence shown here is derived from an EMBL/GenBank/DDBJ whole genome shotgun (WGS) entry which is preliminary data.</text>
</comment>
<evidence type="ECO:0000313" key="9">
    <source>
        <dbReference type="Proteomes" id="UP000183471"/>
    </source>
</evidence>
<feature type="transmembrane region" description="Helical" evidence="7">
    <location>
        <begin position="348"/>
        <end position="368"/>
    </location>
</feature>
<dbReference type="EMBL" id="FNKY01000001">
    <property type="protein sequence ID" value="SDQ30840.1"/>
    <property type="molecule type" value="Genomic_DNA"/>
</dbReference>
<keyword evidence="4 7" id="KW-0812">Transmembrane</keyword>
<sequence length="529" mass="57951">MQTSFVAKAPLDPVNRDDATISRSTVAHLALRAAKWNYIGVVFRVVIQLIAQIVLARFLGPAEFGYYALCFMVVGVGYLLAEMGLSSALIQTRSLTSNDIQRVWTLLVISGLLWAGLLAAVAEQLALLLGNPEAAAYLRFAAIPLFLQVIASVALALLRKSLDFKRIQLAQLTGMIVGQVFVGFTLAVILHTAWAMLWAWLVQLLISWILMFTTVRHRLIPAWPQGINHLSWFGARALTTNIANWLIENLDNLLVARFFGARSLGFYAVSYNLVRYPTNHLVTTLQSVLFPTSAAIQNDPSALRAAYLATLSLVAVVTVPVFISAAILAEPLILVLYGQEWKEAIAMMQPLALAMPLHAMTAVSGPLLWGMNRVGTESLLQWFTVFCFLGLVIVLGLATPVQLAWVVFGVYLIRAFLLVLTVMRILDLRLGEVIGCFRGPLVLACVAAGSAVLAVAFANAHYALIQIGLAIVIAGSLSFALFWLAPGWVLAPGLARVLRRFSGRLPQSVASRIEAIMRENEHRTNREQR</sequence>
<dbReference type="PANTHER" id="PTHR30250:SF10">
    <property type="entry name" value="LIPOPOLYSACCHARIDE BIOSYNTHESIS PROTEIN WZXC"/>
    <property type="match status" value="1"/>
</dbReference>
<evidence type="ECO:0000256" key="5">
    <source>
        <dbReference type="ARBA" id="ARBA00022989"/>
    </source>
</evidence>
<evidence type="ECO:0000256" key="1">
    <source>
        <dbReference type="ARBA" id="ARBA00004651"/>
    </source>
</evidence>
<feature type="transmembrane region" description="Helical" evidence="7">
    <location>
        <begin position="380"/>
        <end position="398"/>
    </location>
</feature>
<keyword evidence="6 7" id="KW-0472">Membrane</keyword>
<feature type="transmembrane region" description="Helical" evidence="7">
    <location>
        <begin position="197"/>
        <end position="215"/>
    </location>
</feature>
<name>A0ABY0T658_9PROT</name>
<keyword evidence="5 7" id="KW-1133">Transmembrane helix</keyword>
<feature type="transmembrane region" description="Helical" evidence="7">
    <location>
        <begin position="169"/>
        <end position="191"/>
    </location>
</feature>
<protein>
    <submittedName>
        <fullName evidence="8">Membrane protein involved in the export of O-antigen and teichoic acid</fullName>
    </submittedName>
</protein>
<feature type="transmembrane region" description="Helical" evidence="7">
    <location>
        <begin position="64"/>
        <end position="81"/>
    </location>
</feature>
<accession>A0ABY0T658</accession>
<feature type="transmembrane region" description="Helical" evidence="7">
    <location>
        <begin position="438"/>
        <end position="458"/>
    </location>
</feature>
<reference evidence="8 9" key="1">
    <citation type="submission" date="2016-10" db="EMBL/GenBank/DDBJ databases">
        <authorList>
            <person name="Varghese N."/>
            <person name="Submissions S."/>
        </authorList>
    </citation>
    <scope>NUCLEOTIDE SEQUENCE [LARGE SCALE GENOMIC DNA]</scope>
    <source>
        <strain evidence="8 9">Nl1</strain>
    </source>
</reference>
<keyword evidence="9" id="KW-1185">Reference proteome</keyword>
<dbReference type="Proteomes" id="UP000183471">
    <property type="component" value="Unassembled WGS sequence"/>
</dbReference>
<evidence type="ECO:0000256" key="3">
    <source>
        <dbReference type="ARBA" id="ARBA00022475"/>
    </source>
</evidence>
<feature type="transmembrane region" description="Helical" evidence="7">
    <location>
        <begin position="134"/>
        <end position="157"/>
    </location>
</feature>
<feature type="transmembrane region" description="Helical" evidence="7">
    <location>
        <begin position="404"/>
        <end position="426"/>
    </location>
</feature>
<evidence type="ECO:0000256" key="4">
    <source>
        <dbReference type="ARBA" id="ARBA00022692"/>
    </source>
</evidence>
<evidence type="ECO:0000256" key="6">
    <source>
        <dbReference type="ARBA" id="ARBA00023136"/>
    </source>
</evidence>
<proteinExistence type="inferred from homology"/>
<gene>
    <name evidence="8" type="ORF">SAMN05216402_0301</name>
</gene>
<dbReference type="PANTHER" id="PTHR30250">
    <property type="entry name" value="PST FAMILY PREDICTED COLANIC ACID TRANSPORTER"/>
    <property type="match status" value="1"/>
</dbReference>
<feature type="transmembrane region" description="Helical" evidence="7">
    <location>
        <begin position="102"/>
        <end position="122"/>
    </location>
</feature>
<evidence type="ECO:0000256" key="7">
    <source>
        <dbReference type="SAM" id="Phobius"/>
    </source>
</evidence>
<feature type="transmembrane region" description="Helical" evidence="7">
    <location>
        <begin position="305"/>
        <end position="328"/>
    </location>
</feature>
<feature type="transmembrane region" description="Helical" evidence="7">
    <location>
        <begin position="464"/>
        <end position="491"/>
    </location>
</feature>
<dbReference type="Pfam" id="PF13440">
    <property type="entry name" value="Polysacc_synt_3"/>
    <property type="match status" value="1"/>
</dbReference>
<keyword evidence="3" id="KW-1003">Cell membrane</keyword>
<dbReference type="InterPro" id="IPR050833">
    <property type="entry name" value="Poly_Biosynth_Transport"/>
</dbReference>
<evidence type="ECO:0000256" key="2">
    <source>
        <dbReference type="ARBA" id="ARBA00007430"/>
    </source>
</evidence>
<comment type="subcellular location">
    <subcellularLocation>
        <location evidence="1">Cell membrane</location>
        <topology evidence="1">Multi-pass membrane protein</topology>
    </subcellularLocation>
</comment>
<evidence type="ECO:0000313" key="8">
    <source>
        <dbReference type="EMBL" id="SDQ30840.1"/>
    </source>
</evidence>
<organism evidence="8 9">
    <name type="scientific">Nitrosospira multiformis</name>
    <dbReference type="NCBI Taxonomy" id="1231"/>
    <lineage>
        <taxon>Bacteria</taxon>
        <taxon>Pseudomonadati</taxon>
        <taxon>Pseudomonadota</taxon>
        <taxon>Betaproteobacteria</taxon>
        <taxon>Nitrosomonadales</taxon>
        <taxon>Nitrosomonadaceae</taxon>
        <taxon>Nitrosospira</taxon>
    </lineage>
</organism>
<comment type="similarity">
    <text evidence="2">Belongs to the polysaccharide synthase family.</text>
</comment>